<gene>
    <name evidence="2" type="ORF">O3M35_002585</name>
</gene>
<protein>
    <submittedName>
        <fullName evidence="2">Uncharacterized protein</fullName>
    </submittedName>
</protein>
<accession>A0AAW1CLW5</accession>
<keyword evidence="1" id="KW-1133">Transmembrane helix</keyword>
<evidence type="ECO:0000256" key="1">
    <source>
        <dbReference type="SAM" id="Phobius"/>
    </source>
</evidence>
<keyword evidence="1" id="KW-0472">Membrane</keyword>
<reference evidence="2 3" key="1">
    <citation type="submission" date="2022-12" db="EMBL/GenBank/DDBJ databases">
        <title>Chromosome-level genome assembly of true bugs.</title>
        <authorList>
            <person name="Ma L."/>
            <person name="Li H."/>
        </authorList>
    </citation>
    <scope>NUCLEOTIDE SEQUENCE [LARGE SCALE GENOMIC DNA]</scope>
    <source>
        <strain evidence="2">Lab_2022b</strain>
    </source>
</reference>
<dbReference type="AlphaFoldDB" id="A0AAW1CLW5"/>
<keyword evidence="1" id="KW-0812">Transmembrane</keyword>
<comment type="caution">
    <text evidence="2">The sequence shown here is derived from an EMBL/GenBank/DDBJ whole genome shotgun (WGS) entry which is preliminary data.</text>
</comment>
<dbReference type="Proteomes" id="UP001461498">
    <property type="component" value="Unassembled WGS sequence"/>
</dbReference>
<dbReference type="EMBL" id="JAPXFL010000011">
    <property type="protein sequence ID" value="KAK9499564.1"/>
    <property type="molecule type" value="Genomic_DNA"/>
</dbReference>
<evidence type="ECO:0000313" key="3">
    <source>
        <dbReference type="Proteomes" id="UP001461498"/>
    </source>
</evidence>
<proteinExistence type="predicted"/>
<organism evidence="2 3">
    <name type="scientific">Rhynocoris fuscipes</name>
    <dbReference type="NCBI Taxonomy" id="488301"/>
    <lineage>
        <taxon>Eukaryota</taxon>
        <taxon>Metazoa</taxon>
        <taxon>Ecdysozoa</taxon>
        <taxon>Arthropoda</taxon>
        <taxon>Hexapoda</taxon>
        <taxon>Insecta</taxon>
        <taxon>Pterygota</taxon>
        <taxon>Neoptera</taxon>
        <taxon>Paraneoptera</taxon>
        <taxon>Hemiptera</taxon>
        <taxon>Heteroptera</taxon>
        <taxon>Panheteroptera</taxon>
        <taxon>Cimicomorpha</taxon>
        <taxon>Reduviidae</taxon>
        <taxon>Harpactorinae</taxon>
        <taxon>Harpactorini</taxon>
        <taxon>Rhynocoris</taxon>
    </lineage>
</organism>
<name>A0AAW1CLW5_9HEMI</name>
<keyword evidence="3" id="KW-1185">Reference proteome</keyword>
<sequence length="50" mass="6055">MKKRRLRETNSSISYLKWKKYVNALFNIILFVVMANVHVNILFIPKKIYL</sequence>
<evidence type="ECO:0000313" key="2">
    <source>
        <dbReference type="EMBL" id="KAK9499564.1"/>
    </source>
</evidence>
<feature type="transmembrane region" description="Helical" evidence="1">
    <location>
        <begin position="21"/>
        <end position="44"/>
    </location>
</feature>